<accession>A0AA86NXS2</accession>
<dbReference type="AlphaFoldDB" id="A0AA86NXS2"/>
<keyword evidence="3" id="KW-1185">Reference proteome</keyword>
<sequence>MLEVVRIGVTKITKENKLEIFQKFEILKQNDIQQTQPRKKQSISKIYIKVISSESNNVRMKIVNLQGKNKLQYGDYYVLQQNEEYIMFNLLQFNEEYILIFNEQVSIEWIPDFPIELDNDTNIKVMRRGEYFPQNQYFYDGFSCERSYLYILCVISFRNILLLPL</sequence>
<reference evidence="2 3" key="2">
    <citation type="submission" date="2024-07" db="EMBL/GenBank/DDBJ databases">
        <authorList>
            <person name="Akdeniz Z."/>
        </authorList>
    </citation>
    <scope>NUCLEOTIDE SEQUENCE [LARGE SCALE GENOMIC DNA]</scope>
</reference>
<evidence type="ECO:0000313" key="2">
    <source>
        <dbReference type="EMBL" id="CAL5971830.1"/>
    </source>
</evidence>
<gene>
    <name evidence="1" type="ORF">HINF_LOCUS14690</name>
    <name evidence="2" type="ORF">HINF_LOCUS1601</name>
</gene>
<comment type="caution">
    <text evidence="1">The sequence shown here is derived from an EMBL/GenBank/DDBJ whole genome shotgun (WGS) entry which is preliminary data.</text>
</comment>
<proteinExistence type="predicted"/>
<name>A0AA86NXS2_9EUKA</name>
<dbReference type="Proteomes" id="UP001642409">
    <property type="component" value="Unassembled WGS sequence"/>
</dbReference>
<organism evidence="1">
    <name type="scientific">Hexamita inflata</name>
    <dbReference type="NCBI Taxonomy" id="28002"/>
    <lineage>
        <taxon>Eukaryota</taxon>
        <taxon>Metamonada</taxon>
        <taxon>Diplomonadida</taxon>
        <taxon>Hexamitidae</taxon>
        <taxon>Hexamitinae</taxon>
        <taxon>Hexamita</taxon>
    </lineage>
</organism>
<evidence type="ECO:0000313" key="1">
    <source>
        <dbReference type="EMBL" id="CAI9927045.1"/>
    </source>
</evidence>
<protein>
    <submittedName>
        <fullName evidence="2">Hypothetical_protein</fullName>
    </submittedName>
</protein>
<dbReference type="EMBL" id="CATOUU010000380">
    <property type="protein sequence ID" value="CAI9927045.1"/>
    <property type="molecule type" value="Genomic_DNA"/>
</dbReference>
<evidence type="ECO:0000313" key="3">
    <source>
        <dbReference type="Proteomes" id="UP001642409"/>
    </source>
</evidence>
<reference evidence="1" key="1">
    <citation type="submission" date="2023-06" db="EMBL/GenBank/DDBJ databases">
        <authorList>
            <person name="Kurt Z."/>
        </authorList>
    </citation>
    <scope>NUCLEOTIDE SEQUENCE</scope>
</reference>
<dbReference type="EMBL" id="CAXDID020000003">
    <property type="protein sequence ID" value="CAL5971830.1"/>
    <property type="molecule type" value="Genomic_DNA"/>
</dbReference>